<dbReference type="EMBL" id="AVOT02022730">
    <property type="protein sequence ID" value="MBW0512318.1"/>
    <property type="molecule type" value="Genomic_DNA"/>
</dbReference>
<evidence type="ECO:0000256" key="2">
    <source>
        <dbReference type="SAM" id="MobiDB-lite"/>
    </source>
</evidence>
<reference evidence="3" key="1">
    <citation type="submission" date="2021-03" db="EMBL/GenBank/DDBJ databases">
        <title>Draft genome sequence of rust myrtle Austropuccinia psidii MF-1, a brazilian biotype.</title>
        <authorList>
            <person name="Quecine M.C."/>
            <person name="Pachon D.M.R."/>
            <person name="Bonatelli M.L."/>
            <person name="Correr F.H."/>
            <person name="Franceschini L.M."/>
            <person name="Leite T.F."/>
            <person name="Margarido G.R.A."/>
            <person name="Almeida C.A."/>
            <person name="Ferrarezi J.A."/>
            <person name="Labate C.A."/>
        </authorList>
    </citation>
    <scope>NUCLEOTIDE SEQUENCE</scope>
    <source>
        <strain evidence="3">MF-1</strain>
    </source>
</reference>
<accession>A0A9Q3HNY6</accession>
<sequence length="116" mass="13343">MNFPHNSDHIINENSQPEISQILQTQNHYIHKLRTKLDQHDQEVEALLAKVSNIEVKTTRDQKTSFKVENLKLRENISKIKGKSSKTQVKARTKDTQGSNPKEYTSTSSFSTTNNF</sequence>
<evidence type="ECO:0000313" key="3">
    <source>
        <dbReference type="EMBL" id="MBW0512318.1"/>
    </source>
</evidence>
<evidence type="ECO:0000313" key="4">
    <source>
        <dbReference type="Proteomes" id="UP000765509"/>
    </source>
</evidence>
<name>A0A9Q3HNY6_9BASI</name>
<gene>
    <name evidence="3" type="ORF">O181_052033</name>
</gene>
<dbReference type="Proteomes" id="UP000765509">
    <property type="component" value="Unassembled WGS sequence"/>
</dbReference>
<organism evidence="3 4">
    <name type="scientific">Austropuccinia psidii MF-1</name>
    <dbReference type="NCBI Taxonomy" id="1389203"/>
    <lineage>
        <taxon>Eukaryota</taxon>
        <taxon>Fungi</taxon>
        <taxon>Dikarya</taxon>
        <taxon>Basidiomycota</taxon>
        <taxon>Pucciniomycotina</taxon>
        <taxon>Pucciniomycetes</taxon>
        <taxon>Pucciniales</taxon>
        <taxon>Sphaerophragmiaceae</taxon>
        <taxon>Austropuccinia</taxon>
    </lineage>
</organism>
<proteinExistence type="predicted"/>
<evidence type="ECO:0000256" key="1">
    <source>
        <dbReference type="SAM" id="Coils"/>
    </source>
</evidence>
<feature type="compositionally biased region" description="Low complexity" evidence="2">
    <location>
        <begin position="105"/>
        <end position="116"/>
    </location>
</feature>
<dbReference type="AlphaFoldDB" id="A0A9Q3HNY6"/>
<feature type="coiled-coil region" evidence="1">
    <location>
        <begin position="30"/>
        <end position="57"/>
    </location>
</feature>
<keyword evidence="1" id="KW-0175">Coiled coil</keyword>
<comment type="caution">
    <text evidence="3">The sequence shown here is derived from an EMBL/GenBank/DDBJ whole genome shotgun (WGS) entry which is preliminary data.</text>
</comment>
<feature type="compositionally biased region" description="Polar residues" evidence="2">
    <location>
        <begin position="85"/>
        <end position="104"/>
    </location>
</feature>
<protein>
    <submittedName>
        <fullName evidence="3">Uncharacterized protein</fullName>
    </submittedName>
</protein>
<feature type="region of interest" description="Disordered" evidence="2">
    <location>
        <begin position="78"/>
        <end position="116"/>
    </location>
</feature>
<keyword evidence="4" id="KW-1185">Reference proteome</keyword>